<accession>K2HBL5</accession>
<comment type="caution">
    <text evidence="4">The sequence shown here is derived from an EMBL/GenBank/DDBJ whole genome shotgun (WGS) entry which is preliminary data.</text>
</comment>
<dbReference type="AlphaFoldDB" id="K2HBL5"/>
<feature type="domain" description="Polysaccharide export protein N-terminal" evidence="3">
    <location>
        <begin position="83"/>
        <end position="164"/>
    </location>
</feature>
<name>K2HBL5_9RHOB</name>
<reference evidence="4 5" key="1">
    <citation type="journal article" date="2012" name="J. Bacteriol.">
        <title>Draft Genome Sequence of Oceaniovalibus guishaninsula JLT2003T.</title>
        <authorList>
            <person name="Tang K."/>
            <person name="Liu K."/>
            <person name="Jiao N."/>
        </authorList>
    </citation>
    <scope>NUCLEOTIDE SEQUENCE [LARGE SCALE GENOMIC DNA]</scope>
    <source>
        <strain evidence="4 5">JLT2003</strain>
    </source>
</reference>
<gene>
    <name evidence="4" type="ORF">OCGS_1988</name>
</gene>
<proteinExistence type="predicted"/>
<dbReference type="PATRIC" id="fig|1231392.3.peg.1998"/>
<dbReference type="EMBL" id="AMGO01000046">
    <property type="protein sequence ID" value="EKE44007.1"/>
    <property type="molecule type" value="Genomic_DNA"/>
</dbReference>
<sequence>MIAMRGRAARLMTPILLLSLVAGCSSLPRGAALESEIRRDAVQGESGYAFYPVTRGLLPTVAAWPAVNVEPSHGWPRQTPGSQGQLIAPGDRVTIRFWDSSENSLLTDSGQRSADLGTMTVSPSGRVFIPYVGEVRIAGMSDARAREAIQTQLLEISPSAQVQLQLEQGRLNSVDLVSGVKSPGSYPLIDRNLSVLEAISLGGGVSERLRNPRVKLQRGSNLYARSLTALYQNPALDTLVTGGDKIIVDEDRRYFLALGAAGKEDLVYFTQEDLSALEAISMIGGIADTRADPEGILVLREYPREALAAGLRGPRETRVIFSIDLTTADGLFSAKNLQIMPGDVVLATESPVGSLQLALAIVGAGFGTIRTAAALR</sequence>
<dbReference type="PANTHER" id="PTHR33619">
    <property type="entry name" value="POLYSACCHARIDE EXPORT PROTEIN GFCE-RELATED"/>
    <property type="match status" value="1"/>
</dbReference>
<keyword evidence="1 2" id="KW-0732">Signal</keyword>
<evidence type="ECO:0000256" key="2">
    <source>
        <dbReference type="SAM" id="SignalP"/>
    </source>
</evidence>
<evidence type="ECO:0000256" key="1">
    <source>
        <dbReference type="ARBA" id="ARBA00022729"/>
    </source>
</evidence>
<dbReference type="Pfam" id="PF02563">
    <property type="entry name" value="Poly_export"/>
    <property type="match status" value="1"/>
</dbReference>
<dbReference type="eggNOG" id="COG1596">
    <property type="taxonomic scope" value="Bacteria"/>
</dbReference>
<feature type="chain" id="PRO_5003861127" evidence="2">
    <location>
        <begin position="32"/>
        <end position="376"/>
    </location>
</feature>
<evidence type="ECO:0000313" key="5">
    <source>
        <dbReference type="Proteomes" id="UP000006765"/>
    </source>
</evidence>
<dbReference type="PANTHER" id="PTHR33619:SF3">
    <property type="entry name" value="POLYSACCHARIDE EXPORT PROTEIN GFCE-RELATED"/>
    <property type="match status" value="1"/>
</dbReference>
<organism evidence="4 5">
    <name type="scientific">Oceaniovalibus guishaninsula JLT2003</name>
    <dbReference type="NCBI Taxonomy" id="1231392"/>
    <lineage>
        <taxon>Bacteria</taxon>
        <taxon>Pseudomonadati</taxon>
        <taxon>Pseudomonadota</taxon>
        <taxon>Alphaproteobacteria</taxon>
        <taxon>Rhodobacterales</taxon>
        <taxon>Roseobacteraceae</taxon>
        <taxon>Oceaniovalibus</taxon>
    </lineage>
</organism>
<dbReference type="InterPro" id="IPR003715">
    <property type="entry name" value="Poly_export_N"/>
</dbReference>
<evidence type="ECO:0000313" key="4">
    <source>
        <dbReference type="EMBL" id="EKE44007.1"/>
    </source>
</evidence>
<dbReference type="STRING" id="1231392.OCGS_1988"/>
<evidence type="ECO:0000259" key="3">
    <source>
        <dbReference type="Pfam" id="PF02563"/>
    </source>
</evidence>
<feature type="signal peptide" evidence="2">
    <location>
        <begin position="1"/>
        <end position="31"/>
    </location>
</feature>
<keyword evidence="5" id="KW-1185">Reference proteome</keyword>
<dbReference type="Gene3D" id="3.10.560.10">
    <property type="entry name" value="Outer membrane lipoprotein wza domain like"/>
    <property type="match status" value="2"/>
</dbReference>
<dbReference type="PROSITE" id="PS51257">
    <property type="entry name" value="PROKAR_LIPOPROTEIN"/>
    <property type="match status" value="1"/>
</dbReference>
<dbReference type="GO" id="GO:0015159">
    <property type="term" value="F:polysaccharide transmembrane transporter activity"/>
    <property type="evidence" value="ECO:0007669"/>
    <property type="project" value="InterPro"/>
</dbReference>
<dbReference type="Gene3D" id="3.30.1950.10">
    <property type="entry name" value="wza like domain"/>
    <property type="match status" value="1"/>
</dbReference>
<dbReference type="InterPro" id="IPR049712">
    <property type="entry name" value="Poly_export"/>
</dbReference>
<protein>
    <submittedName>
        <fullName evidence="4">Putative capsule polysaccharide exporter</fullName>
    </submittedName>
</protein>
<dbReference type="Proteomes" id="UP000006765">
    <property type="component" value="Unassembled WGS sequence"/>
</dbReference>